<sequence>MEKINIGIITNLRKLLFAYRILFSEHIQSPANIVLEATSIDSISSNSYINERPELLLIDYRLVFKDTALFFSFVNYFYPDTVILLIVHQTFLCEAKRCANYVQSVLSPNLDINQLFMVIRNSILQSNIVKQ</sequence>
<organism evidence="1 2">
    <name type="scientific">Sphingobacterium siyangense</name>
    <dbReference type="NCBI Taxonomy" id="459529"/>
    <lineage>
        <taxon>Bacteria</taxon>
        <taxon>Pseudomonadati</taxon>
        <taxon>Bacteroidota</taxon>
        <taxon>Sphingobacteriia</taxon>
        <taxon>Sphingobacteriales</taxon>
        <taxon>Sphingobacteriaceae</taxon>
        <taxon>Sphingobacterium</taxon>
    </lineage>
</organism>
<accession>A0A420G123</accession>
<dbReference type="Proteomes" id="UP000286402">
    <property type="component" value="Unassembled WGS sequence"/>
</dbReference>
<evidence type="ECO:0008006" key="3">
    <source>
        <dbReference type="Google" id="ProtNLM"/>
    </source>
</evidence>
<dbReference type="EMBL" id="MCAQ01000006">
    <property type="protein sequence ID" value="RKF38909.1"/>
    <property type="molecule type" value="Genomic_DNA"/>
</dbReference>
<gene>
    <name evidence="1" type="ORF">BCY89_26550</name>
</gene>
<evidence type="ECO:0000313" key="1">
    <source>
        <dbReference type="EMBL" id="RKF38909.1"/>
    </source>
</evidence>
<keyword evidence="2" id="KW-1185">Reference proteome</keyword>
<proteinExistence type="predicted"/>
<protein>
    <recommendedName>
        <fullName evidence="3">Response regulatory domain-containing protein</fullName>
    </recommendedName>
</protein>
<reference evidence="1 2" key="1">
    <citation type="submission" date="2016-07" db="EMBL/GenBank/DDBJ databases">
        <title>Genome analysis of Sphingobacterium siyangense T12B17.</title>
        <authorList>
            <person name="Xu D."/>
            <person name="Su Y."/>
            <person name="Zheng S."/>
        </authorList>
    </citation>
    <scope>NUCLEOTIDE SEQUENCE [LARGE SCALE GENOMIC DNA]</scope>
    <source>
        <strain evidence="1 2">T12B17</strain>
    </source>
</reference>
<comment type="caution">
    <text evidence="1">The sequence shown here is derived from an EMBL/GenBank/DDBJ whole genome shotgun (WGS) entry which is preliminary data.</text>
</comment>
<dbReference type="AlphaFoldDB" id="A0A420G123"/>
<name>A0A420G123_9SPHI</name>
<evidence type="ECO:0000313" key="2">
    <source>
        <dbReference type="Proteomes" id="UP000286402"/>
    </source>
</evidence>